<reference evidence="2 3" key="1">
    <citation type="journal article" date="2024" name="Microbiol. Resour. Announc.">
        <title>Genome annotations for the ascomycete fungi Trichoderma harzianum, Trichoderma aggressivum, and Purpureocillium lilacinum.</title>
        <authorList>
            <person name="Beijen E.P.W."/>
            <person name="Ohm R.A."/>
        </authorList>
    </citation>
    <scope>NUCLEOTIDE SEQUENCE [LARGE SCALE GENOMIC DNA]</scope>
    <source>
        <strain evidence="2 3">CBS 150709</strain>
    </source>
</reference>
<feature type="compositionally biased region" description="Pro residues" evidence="1">
    <location>
        <begin position="507"/>
        <end position="518"/>
    </location>
</feature>
<feature type="compositionally biased region" description="Basic and acidic residues" evidence="1">
    <location>
        <begin position="8"/>
        <end position="21"/>
    </location>
</feature>
<keyword evidence="3" id="KW-1185">Reference proteome</keyword>
<comment type="caution">
    <text evidence="2">The sequence shown here is derived from an EMBL/GenBank/DDBJ whole genome shotgun (WGS) entry which is preliminary data.</text>
</comment>
<feature type="region of interest" description="Disordered" evidence="1">
    <location>
        <begin position="462"/>
        <end position="482"/>
    </location>
</feature>
<dbReference type="EMBL" id="JAWRVI010000005">
    <property type="protein sequence ID" value="KAK4093589.1"/>
    <property type="molecule type" value="Genomic_DNA"/>
</dbReference>
<accession>A0ABR0CBC4</accession>
<name>A0ABR0CBC4_PURLI</name>
<evidence type="ECO:0000256" key="1">
    <source>
        <dbReference type="SAM" id="MobiDB-lite"/>
    </source>
</evidence>
<gene>
    <name evidence="2" type="ORF">Purlil1_1923</name>
</gene>
<dbReference type="Proteomes" id="UP001287286">
    <property type="component" value="Unassembled WGS sequence"/>
</dbReference>
<proteinExistence type="predicted"/>
<feature type="region of interest" description="Disordered" evidence="1">
    <location>
        <begin position="1"/>
        <end position="21"/>
    </location>
</feature>
<feature type="compositionally biased region" description="Basic residues" evidence="1">
    <location>
        <begin position="308"/>
        <end position="317"/>
    </location>
</feature>
<evidence type="ECO:0000313" key="2">
    <source>
        <dbReference type="EMBL" id="KAK4093589.1"/>
    </source>
</evidence>
<sequence length="564" mass="60816">MWSVTSREAGRGDDGMRRAPDMSRTCRPVYLQRATQDGGRVNYPTSNGLRGVALGRQADQPPWRLGARHDGGPWARWGWCWAARSGWGRLLVGLQATSVLLSPCDLAVVPHLSLHGAPRSLDGCDAGTGLDRRKLLERARRSQTSRGACTLAPGRGTSRWTWMEGRVTACVADACRRSRVSLWPPQRPTFKSVPGLDAVLDGEVAWSPMSHAHGIGSVAIAKSEVAFWRAYRQQQQQQQHRTHPRADDGTWRGVSSTELNAMRQRDGLVGITRDGRLAMSWQRGCHQTRPSHRVPVVGSEGDGEGHRHAVGKPKRSRQPVTGHRGGLWLWYLFPLNGALIAPSPVAALCSLLTSFFTSQPGIQPRLPDASTQAPSPASTGAPSSPTDRSPQNRGPRFGSFQEAQPAPIQRQATLRHLTGNHAALSGPLVRPETRRLVLLAQPGATPMEAQAMTMATVTPITTAGAPRRPSSQLTQGLEGSHDGPWLAGLARSTKLTTSLVVNHSPSGSPPSIPSPTNDPPCRRHAMAVDVRTARAQSMSECCLCFRGGLGLLSSQGQARLDPAT</sequence>
<feature type="region of interest" description="Disordered" evidence="1">
    <location>
        <begin position="283"/>
        <end position="321"/>
    </location>
</feature>
<feature type="compositionally biased region" description="Low complexity" evidence="1">
    <location>
        <begin position="367"/>
        <end position="386"/>
    </location>
</feature>
<organism evidence="2 3">
    <name type="scientific">Purpureocillium lilacinum</name>
    <name type="common">Paecilomyces lilacinus</name>
    <dbReference type="NCBI Taxonomy" id="33203"/>
    <lineage>
        <taxon>Eukaryota</taxon>
        <taxon>Fungi</taxon>
        <taxon>Dikarya</taxon>
        <taxon>Ascomycota</taxon>
        <taxon>Pezizomycotina</taxon>
        <taxon>Sordariomycetes</taxon>
        <taxon>Hypocreomycetidae</taxon>
        <taxon>Hypocreales</taxon>
        <taxon>Ophiocordycipitaceae</taxon>
        <taxon>Purpureocillium</taxon>
    </lineage>
</organism>
<protein>
    <submittedName>
        <fullName evidence="2">Uncharacterized protein</fullName>
    </submittedName>
</protein>
<evidence type="ECO:0000313" key="3">
    <source>
        <dbReference type="Proteomes" id="UP001287286"/>
    </source>
</evidence>
<feature type="region of interest" description="Disordered" evidence="1">
    <location>
        <begin position="363"/>
        <end position="406"/>
    </location>
</feature>
<feature type="region of interest" description="Disordered" evidence="1">
    <location>
        <begin position="501"/>
        <end position="521"/>
    </location>
</feature>